<sequence>MGANSSSISELPENQYLEKSAGAEPISENDLFCCLLALPLQQTGKRVLKELNFDTIFIEVISLKANQWFC</sequence>
<dbReference type="Proteomes" id="UP000694553">
    <property type="component" value="Unassembled WGS sequence"/>
</dbReference>
<organism evidence="1 2">
    <name type="scientific">Corvus moneduloides</name>
    <name type="common">New Caledonian crow</name>
    <dbReference type="NCBI Taxonomy" id="1196302"/>
    <lineage>
        <taxon>Eukaryota</taxon>
        <taxon>Metazoa</taxon>
        <taxon>Chordata</taxon>
        <taxon>Craniata</taxon>
        <taxon>Vertebrata</taxon>
        <taxon>Euteleostomi</taxon>
        <taxon>Archelosauria</taxon>
        <taxon>Archosauria</taxon>
        <taxon>Dinosauria</taxon>
        <taxon>Saurischia</taxon>
        <taxon>Theropoda</taxon>
        <taxon>Coelurosauria</taxon>
        <taxon>Aves</taxon>
        <taxon>Neognathae</taxon>
        <taxon>Neoaves</taxon>
        <taxon>Telluraves</taxon>
        <taxon>Australaves</taxon>
        <taxon>Passeriformes</taxon>
        <taxon>Corvoidea</taxon>
        <taxon>Corvidae</taxon>
        <taxon>Corvus</taxon>
    </lineage>
</organism>
<dbReference type="Ensembl" id="ENSCMUT00000033891.1">
    <property type="protein sequence ID" value="ENSCMUP00000034907.1"/>
    <property type="gene ID" value="ENSCMUG00000018193.1"/>
</dbReference>
<accession>A0A8U7P076</accession>
<keyword evidence="2" id="KW-1185">Reference proteome</keyword>
<evidence type="ECO:0000313" key="2">
    <source>
        <dbReference type="Proteomes" id="UP000694553"/>
    </source>
</evidence>
<reference evidence="2" key="1">
    <citation type="submission" date="2019-10" db="EMBL/GenBank/DDBJ databases">
        <title>Corvus moneduloides (New Caledonian crow) genome, bCorMon1, primary haplotype.</title>
        <authorList>
            <person name="Rutz C."/>
            <person name="Fungtammasan C."/>
            <person name="Mountcastle J."/>
            <person name="Formenti G."/>
            <person name="Chow W."/>
            <person name="Howe K."/>
            <person name="Steele M.P."/>
            <person name="Fernandes J."/>
            <person name="Gilbert M.T.P."/>
            <person name="Fedrigo O."/>
            <person name="Jarvis E.D."/>
            <person name="Gemmell N."/>
        </authorList>
    </citation>
    <scope>NUCLEOTIDE SEQUENCE [LARGE SCALE GENOMIC DNA]</scope>
</reference>
<evidence type="ECO:0000313" key="1">
    <source>
        <dbReference type="Ensembl" id="ENSCMUP00000034907.1"/>
    </source>
</evidence>
<protein>
    <submittedName>
        <fullName evidence="1">Uncharacterized protein</fullName>
    </submittedName>
</protein>
<dbReference type="AlphaFoldDB" id="A0A8U7P076"/>
<reference evidence="1" key="3">
    <citation type="submission" date="2025-09" db="UniProtKB">
        <authorList>
            <consortium name="Ensembl"/>
        </authorList>
    </citation>
    <scope>IDENTIFICATION</scope>
</reference>
<reference evidence="1" key="2">
    <citation type="submission" date="2025-08" db="UniProtKB">
        <authorList>
            <consortium name="Ensembl"/>
        </authorList>
    </citation>
    <scope>IDENTIFICATION</scope>
</reference>
<proteinExistence type="predicted"/>
<name>A0A8U7P076_CORMO</name>